<protein>
    <submittedName>
        <fullName evidence="1">Uncharacterized protein</fullName>
    </submittedName>
</protein>
<comment type="caution">
    <text evidence="1">The sequence shown here is derived from an EMBL/GenBank/DDBJ whole genome shotgun (WGS) entry which is preliminary data.</text>
</comment>
<accession>A0AC60PQA5</accession>
<dbReference type="EMBL" id="JABSTQ010010128">
    <property type="protein sequence ID" value="KAG0423233.1"/>
    <property type="molecule type" value="Genomic_DNA"/>
</dbReference>
<sequence length="114" mass="13136">MSAQRPRGTHMGFVGTVRDPIVHEMIEFERFSVVRSQGVYHFISLIGVEGAVTKDMFQRFYDVTALADRGVQLTELGQFEKLCSEERLVHINCDNVLSFVNPDHTHHAWRYVVQ</sequence>
<reference evidence="1 2" key="1">
    <citation type="journal article" date="2020" name="Cell">
        <title>Large-Scale Comparative Analyses of Tick Genomes Elucidate Their Genetic Diversity and Vector Capacities.</title>
        <authorList>
            <consortium name="Tick Genome and Microbiome Consortium (TIGMIC)"/>
            <person name="Jia N."/>
            <person name="Wang J."/>
            <person name="Shi W."/>
            <person name="Du L."/>
            <person name="Sun Y."/>
            <person name="Zhan W."/>
            <person name="Jiang J.F."/>
            <person name="Wang Q."/>
            <person name="Zhang B."/>
            <person name="Ji P."/>
            <person name="Bell-Sakyi L."/>
            <person name="Cui X.M."/>
            <person name="Yuan T.T."/>
            <person name="Jiang B.G."/>
            <person name="Yang W.F."/>
            <person name="Lam T.T."/>
            <person name="Chang Q.C."/>
            <person name="Ding S.J."/>
            <person name="Wang X.J."/>
            <person name="Zhu J.G."/>
            <person name="Ruan X.D."/>
            <person name="Zhao L."/>
            <person name="Wei J.T."/>
            <person name="Ye R.Z."/>
            <person name="Que T.C."/>
            <person name="Du C.H."/>
            <person name="Zhou Y.H."/>
            <person name="Cheng J.X."/>
            <person name="Dai P.F."/>
            <person name="Guo W.B."/>
            <person name="Han X.H."/>
            <person name="Huang E.J."/>
            <person name="Li L.F."/>
            <person name="Wei W."/>
            <person name="Gao Y.C."/>
            <person name="Liu J.Z."/>
            <person name="Shao H.Z."/>
            <person name="Wang X."/>
            <person name="Wang C.C."/>
            <person name="Yang T.C."/>
            <person name="Huo Q.B."/>
            <person name="Li W."/>
            <person name="Chen H.Y."/>
            <person name="Chen S.E."/>
            <person name="Zhou L.G."/>
            <person name="Ni X.B."/>
            <person name="Tian J.H."/>
            <person name="Sheng Y."/>
            <person name="Liu T."/>
            <person name="Pan Y.S."/>
            <person name="Xia L.Y."/>
            <person name="Li J."/>
            <person name="Zhao F."/>
            <person name="Cao W.C."/>
        </authorList>
    </citation>
    <scope>NUCLEOTIDE SEQUENCE [LARGE SCALE GENOMIC DNA]</scope>
    <source>
        <strain evidence="1">Iper-2018</strain>
    </source>
</reference>
<name>A0AC60PQA5_IXOPE</name>
<dbReference type="Proteomes" id="UP000805193">
    <property type="component" value="Unassembled WGS sequence"/>
</dbReference>
<proteinExistence type="predicted"/>
<keyword evidence="2" id="KW-1185">Reference proteome</keyword>
<evidence type="ECO:0000313" key="1">
    <source>
        <dbReference type="EMBL" id="KAG0423233.1"/>
    </source>
</evidence>
<feature type="non-terminal residue" evidence="1">
    <location>
        <position position="114"/>
    </location>
</feature>
<organism evidence="1 2">
    <name type="scientific">Ixodes persulcatus</name>
    <name type="common">Taiga tick</name>
    <dbReference type="NCBI Taxonomy" id="34615"/>
    <lineage>
        <taxon>Eukaryota</taxon>
        <taxon>Metazoa</taxon>
        <taxon>Ecdysozoa</taxon>
        <taxon>Arthropoda</taxon>
        <taxon>Chelicerata</taxon>
        <taxon>Arachnida</taxon>
        <taxon>Acari</taxon>
        <taxon>Parasitiformes</taxon>
        <taxon>Ixodida</taxon>
        <taxon>Ixodoidea</taxon>
        <taxon>Ixodidae</taxon>
        <taxon>Ixodinae</taxon>
        <taxon>Ixodes</taxon>
    </lineage>
</organism>
<gene>
    <name evidence="1" type="ORF">HPB47_000984</name>
</gene>
<evidence type="ECO:0000313" key="2">
    <source>
        <dbReference type="Proteomes" id="UP000805193"/>
    </source>
</evidence>